<evidence type="ECO:0000256" key="1">
    <source>
        <dbReference type="ARBA" id="ARBA00022729"/>
    </source>
</evidence>
<evidence type="ECO:0000313" key="5">
    <source>
        <dbReference type="Proteomes" id="UP001295794"/>
    </source>
</evidence>
<dbReference type="Gene3D" id="2.40.40.10">
    <property type="entry name" value="RlpA-like domain"/>
    <property type="match status" value="1"/>
</dbReference>
<name>A0AAD2Q4F4_9AGAR</name>
<protein>
    <recommendedName>
        <fullName evidence="6">Expansin family protein</fullName>
    </recommendedName>
</protein>
<dbReference type="Proteomes" id="UP001295794">
    <property type="component" value="Unassembled WGS sequence"/>
</dbReference>
<evidence type="ECO:0000256" key="3">
    <source>
        <dbReference type="SAM" id="SignalP"/>
    </source>
</evidence>
<keyword evidence="1 3" id="KW-0732">Signal</keyword>
<accession>A0AAD2Q4F4</accession>
<organism evidence="4 5">
    <name type="scientific">Mycena citricolor</name>
    <dbReference type="NCBI Taxonomy" id="2018698"/>
    <lineage>
        <taxon>Eukaryota</taxon>
        <taxon>Fungi</taxon>
        <taxon>Dikarya</taxon>
        <taxon>Basidiomycota</taxon>
        <taxon>Agaricomycotina</taxon>
        <taxon>Agaricomycetes</taxon>
        <taxon>Agaricomycetidae</taxon>
        <taxon>Agaricales</taxon>
        <taxon>Marasmiineae</taxon>
        <taxon>Mycenaceae</taxon>
        <taxon>Mycena</taxon>
    </lineage>
</organism>
<keyword evidence="5" id="KW-1185">Reference proteome</keyword>
<feature type="region of interest" description="Disordered" evidence="2">
    <location>
        <begin position="160"/>
        <end position="195"/>
    </location>
</feature>
<dbReference type="PANTHER" id="PTHR31836">
    <property type="match status" value="1"/>
</dbReference>
<dbReference type="InterPro" id="IPR051477">
    <property type="entry name" value="Expansin_CellWall"/>
</dbReference>
<dbReference type="PANTHER" id="PTHR31836:SF28">
    <property type="entry name" value="SRCR DOMAIN-CONTAINING PROTEIN-RELATED"/>
    <property type="match status" value="1"/>
</dbReference>
<feature type="chain" id="PRO_5042111165" description="Expansin family protein" evidence="3">
    <location>
        <begin position="21"/>
        <end position="432"/>
    </location>
</feature>
<gene>
    <name evidence="4" type="ORF">MYCIT1_LOCUS18969</name>
</gene>
<feature type="region of interest" description="Disordered" evidence="2">
    <location>
        <begin position="243"/>
        <end position="361"/>
    </location>
</feature>
<reference evidence="4" key="1">
    <citation type="submission" date="2023-11" db="EMBL/GenBank/DDBJ databases">
        <authorList>
            <person name="De Vega J J."/>
            <person name="De Vega J J."/>
        </authorList>
    </citation>
    <scope>NUCLEOTIDE SEQUENCE</scope>
</reference>
<sequence length="432" mass="44044">MLNPALLTAVLVLYAGSVSASPHNAPRSHHRRMQVGSVKTFNASDAVALEKRQSSFSGVRMTWYPTDTGADACTGKNHLSTDWVVAMDFGLFGDGSACCGRQIQISYGGKTAVATCVDECASCYNHGELDLTEGLFTYFVGDPGIGVFDASWVYADGTTTTSTSTHTTPTTTSTTHTTPTTTSTHHTTPTTTSTYVAPTTSSTYVEPTTSSTYVAPTTTSSTYVAPTTTSSTYVAPTTTSSTYVAPTTTSTHSTTHTTPITTHTTSTHTTPTTTSTHTTPTTTHTTSTHTTPTTTSTTHTPTTTSTHTTPTTTSTSTKHTSSHSSTHSAAALVAHASSSSALKPSSAKPSSVKPTSVKPTVAATTESPLTLVGSVATTASVAATQAIANAGADTTPSVPAPGGALSGAVAHGASGQSVLLVALLSSVVVFVL</sequence>
<dbReference type="EMBL" id="CAVNYO010000189">
    <property type="protein sequence ID" value="CAK5272952.1"/>
    <property type="molecule type" value="Genomic_DNA"/>
</dbReference>
<evidence type="ECO:0000256" key="2">
    <source>
        <dbReference type="SAM" id="MobiDB-lite"/>
    </source>
</evidence>
<feature type="signal peptide" evidence="3">
    <location>
        <begin position="1"/>
        <end position="20"/>
    </location>
</feature>
<dbReference type="AlphaFoldDB" id="A0AAD2Q4F4"/>
<dbReference type="CDD" id="cd22191">
    <property type="entry name" value="DPBB_RlpA_EXP_N-like"/>
    <property type="match status" value="1"/>
</dbReference>
<evidence type="ECO:0008006" key="6">
    <source>
        <dbReference type="Google" id="ProtNLM"/>
    </source>
</evidence>
<dbReference type="SUPFAM" id="SSF50685">
    <property type="entry name" value="Barwin-like endoglucanases"/>
    <property type="match status" value="1"/>
</dbReference>
<evidence type="ECO:0000313" key="4">
    <source>
        <dbReference type="EMBL" id="CAK5272952.1"/>
    </source>
</evidence>
<proteinExistence type="predicted"/>
<dbReference type="InterPro" id="IPR036908">
    <property type="entry name" value="RlpA-like_sf"/>
</dbReference>
<comment type="caution">
    <text evidence="4">The sequence shown here is derived from an EMBL/GenBank/DDBJ whole genome shotgun (WGS) entry which is preliminary data.</text>
</comment>